<accession>A0ACB7XVZ8</accession>
<name>A0ACB7XVZ8_9ERIC</name>
<proteinExistence type="predicted"/>
<dbReference type="EMBL" id="CM037155">
    <property type="protein sequence ID" value="KAH7845366.1"/>
    <property type="molecule type" value="Genomic_DNA"/>
</dbReference>
<dbReference type="Proteomes" id="UP000828048">
    <property type="component" value="Chromosome 5"/>
</dbReference>
<evidence type="ECO:0000313" key="1">
    <source>
        <dbReference type="EMBL" id="KAH7845366.1"/>
    </source>
</evidence>
<reference evidence="1 2" key="1">
    <citation type="journal article" date="2021" name="Hortic Res">
        <title>High-quality reference genome and annotation aids understanding of berry development for evergreen blueberry (Vaccinium darrowii).</title>
        <authorList>
            <person name="Yu J."/>
            <person name="Hulse-Kemp A.M."/>
            <person name="Babiker E."/>
            <person name="Staton M."/>
        </authorList>
    </citation>
    <scope>NUCLEOTIDE SEQUENCE [LARGE SCALE GENOMIC DNA]</scope>
    <source>
        <strain evidence="2">cv. NJ 8807/NJ 8810</strain>
        <tissue evidence="1">Young leaf</tissue>
    </source>
</reference>
<gene>
    <name evidence="1" type="ORF">Vadar_001233</name>
</gene>
<evidence type="ECO:0000313" key="2">
    <source>
        <dbReference type="Proteomes" id="UP000828048"/>
    </source>
</evidence>
<organism evidence="1 2">
    <name type="scientific">Vaccinium darrowii</name>
    <dbReference type="NCBI Taxonomy" id="229202"/>
    <lineage>
        <taxon>Eukaryota</taxon>
        <taxon>Viridiplantae</taxon>
        <taxon>Streptophyta</taxon>
        <taxon>Embryophyta</taxon>
        <taxon>Tracheophyta</taxon>
        <taxon>Spermatophyta</taxon>
        <taxon>Magnoliopsida</taxon>
        <taxon>eudicotyledons</taxon>
        <taxon>Gunneridae</taxon>
        <taxon>Pentapetalae</taxon>
        <taxon>asterids</taxon>
        <taxon>Ericales</taxon>
        <taxon>Ericaceae</taxon>
        <taxon>Vaccinioideae</taxon>
        <taxon>Vaccinieae</taxon>
        <taxon>Vaccinium</taxon>
    </lineage>
</organism>
<keyword evidence="2" id="KW-1185">Reference proteome</keyword>
<protein>
    <submittedName>
        <fullName evidence="1">Uncharacterized protein</fullName>
    </submittedName>
</protein>
<sequence>MATELRHRRDHADHTHAENDIIADHTHAENDIKDEHTHSDNDDDYYDDDDGVEEITRGGRWKAAIARRGLWTLMLAVAVPVSLHCIEIFCLRSPEMVASKPSWYPSMMVDLITVHVSLVISISFWFGWAERGEIRRPKNVAVVFILYLSLTLAWDRIVFEHGALKFGMLVSFGRYLLGEELSNLLKELNETAGKIVMTSIFLWTYFSASMGVKLIFW</sequence>
<comment type="caution">
    <text evidence="1">The sequence shown here is derived from an EMBL/GenBank/DDBJ whole genome shotgun (WGS) entry which is preliminary data.</text>
</comment>